<proteinExistence type="predicted"/>
<dbReference type="Proteomes" id="UP000193484">
    <property type="component" value="Unassembled WGS sequence"/>
</dbReference>
<sequence>MTDPGLQHERTELAWERTAISLAALAGVMMFHDVAAVRLTLAMAAVLLALLALGLSQVRRRRGTPATVAVPVIGWSVAALAALSLIALR</sequence>
<evidence type="ECO:0000256" key="3">
    <source>
        <dbReference type="ARBA" id="ARBA00022989"/>
    </source>
</evidence>
<dbReference type="AlphaFoldDB" id="A0A1X1R7I1"/>
<keyword evidence="4" id="KW-0472">Membrane</keyword>
<evidence type="ECO:0000256" key="1">
    <source>
        <dbReference type="ARBA" id="ARBA00004127"/>
    </source>
</evidence>
<dbReference type="OrthoDB" id="3701077at2"/>
<evidence type="ECO:0000256" key="4">
    <source>
        <dbReference type="ARBA" id="ARBA00023136"/>
    </source>
</evidence>
<evidence type="ECO:0000313" key="5">
    <source>
        <dbReference type="EMBL" id="ORV00822.1"/>
    </source>
</evidence>
<dbReference type="STRING" id="1793.AWC04_15555"/>
<evidence type="ECO:0000313" key="6">
    <source>
        <dbReference type="Proteomes" id="UP000193484"/>
    </source>
</evidence>
<accession>A0A1X1R7I1</accession>
<comment type="subcellular location">
    <subcellularLocation>
        <location evidence="1">Endomembrane system</location>
        <topology evidence="1">Multi-pass membrane protein</topology>
    </subcellularLocation>
</comment>
<keyword evidence="2" id="KW-0812">Transmembrane</keyword>
<dbReference type="Pfam" id="PF02656">
    <property type="entry name" value="DUF202"/>
    <property type="match status" value="1"/>
</dbReference>
<evidence type="ECO:0000256" key="2">
    <source>
        <dbReference type="ARBA" id="ARBA00022692"/>
    </source>
</evidence>
<dbReference type="InterPro" id="IPR003807">
    <property type="entry name" value="DUF202"/>
</dbReference>
<reference evidence="5 6" key="1">
    <citation type="submission" date="2016-01" db="EMBL/GenBank/DDBJ databases">
        <title>The new phylogeny of the genus Mycobacterium.</title>
        <authorList>
            <person name="Tarcisio F."/>
            <person name="Conor M."/>
            <person name="Antonella G."/>
            <person name="Elisabetta G."/>
            <person name="Giulia F.S."/>
            <person name="Sara T."/>
            <person name="Anna F."/>
            <person name="Clotilde B."/>
            <person name="Roberto B."/>
            <person name="Veronica D.S."/>
            <person name="Fabio R."/>
            <person name="Monica P."/>
            <person name="Olivier J."/>
            <person name="Enrico T."/>
            <person name="Nicola S."/>
        </authorList>
    </citation>
    <scope>NUCLEOTIDE SEQUENCE [LARGE SCALE GENOMIC DNA]</scope>
    <source>
        <strain evidence="5 6">DSM 44179</strain>
    </source>
</reference>
<keyword evidence="3" id="KW-1133">Transmembrane helix</keyword>
<dbReference type="EMBL" id="LQOJ01000049">
    <property type="protein sequence ID" value="ORV00822.1"/>
    <property type="molecule type" value="Genomic_DNA"/>
</dbReference>
<dbReference type="RefSeq" id="WP_085098468.1">
    <property type="nucleotide sequence ID" value="NZ_AP022603.1"/>
</dbReference>
<name>A0A1X1R7I1_MYCFA</name>
<protein>
    <submittedName>
        <fullName evidence="5">Uncharacterized protein</fullName>
    </submittedName>
</protein>
<organism evidence="5 6">
    <name type="scientific">Mycolicibacterium fallax</name>
    <name type="common">Mycobacterium fallax</name>
    <dbReference type="NCBI Taxonomy" id="1793"/>
    <lineage>
        <taxon>Bacteria</taxon>
        <taxon>Bacillati</taxon>
        <taxon>Actinomycetota</taxon>
        <taxon>Actinomycetes</taxon>
        <taxon>Mycobacteriales</taxon>
        <taxon>Mycobacteriaceae</taxon>
        <taxon>Mycolicibacterium</taxon>
    </lineage>
</organism>
<gene>
    <name evidence="5" type="ORF">AWC04_15555</name>
</gene>
<keyword evidence="6" id="KW-1185">Reference proteome</keyword>
<dbReference type="GO" id="GO:0012505">
    <property type="term" value="C:endomembrane system"/>
    <property type="evidence" value="ECO:0007669"/>
    <property type="project" value="UniProtKB-SubCell"/>
</dbReference>
<comment type="caution">
    <text evidence="5">The sequence shown here is derived from an EMBL/GenBank/DDBJ whole genome shotgun (WGS) entry which is preliminary data.</text>
</comment>